<reference evidence="3" key="1">
    <citation type="submission" date="2014-09" db="EMBL/GenBank/DDBJ databases">
        <title>Genome sequence of the luminous mushroom Mycena chlorophos for searching fungal bioluminescence genes.</title>
        <authorList>
            <person name="Tanaka Y."/>
            <person name="Kasuga D."/>
            <person name="Oba Y."/>
            <person name="Hase S."/>
            <person name="Sato K."/>
            <person name="Oba Y."/>
            <person name="Sakakibara Y."/>
        </authorList>
    </citation>
    <scope>NUCLEOTIDE SEQUENCE</scope>
</reference>
<evidence type="ECO:0000313" key="4">
    <source>
        <dbReference type="Proteomes" id="UP000815677"/>
    </source>
</evidence>
<keyword evidence="4" id="KW-1185">Reference proteome</keyword>
<feature type="domain" description="DUF7330" evidence="2">
    <location>
        <begin position="56"/>
        <end position="231"/>
    </location>
</feature>
<accession>A0ABQ0LDQ3</accession>
<dbReference type="Pfam" id="PF24016">
    <property type="entry name" value="DUF7330"/>
    <property type="match status" value="1"/>
</dbReference>
<dbReference type="InterPro" id="IPR055754">
    <property type="entry name" value="DUF7330"/>
</dbReference>
<evidence type="ECO:0000259" key="2">
    <source>
        <dbReference type="Pfam" id="PF24016"/>
    </source>
</evidence>
<proteinExistence type="predicted"/>
<protein>
    <recommendedName>
        <fullName evidence="2">DUF7330 domain-containing protein</fullName>
    </recommendedName>
</protein>
<evidence type="ECO:0000313" key="3">
    <source>
        <dbReference type="EMBL" id="GAT48624.1"/>
    </source>
</evidence>
<evidence type="ECO:0000256" key="1">
    <source>
        <dbReference type="SAM" id="MobiDB-lite"/>
    </source>
</evidence>
<gene>
    <name evidence="3" type="ORF">MCHLO_06006</name>
</gene>
<dbReference type="EMBL" id="DF844731">
    <property type="protein sequence ID" value="GAT48624.1"/>
    <property type="molecule type" value="Genomic_DNA"/>
</dbReference>
<sequence length="243" mass="26110">MILPKSSQVAADDIKADPTGKVSPEVVEDGPPPAYDHPPSMQVVPQPVVPNIKPTNFVSISRRAGEIKETFVLDPTLQIPQSIASPAPAGRPHFEATSIMGEVKTTIFVLGGTTQPDTIRKTRITTSSTMGETKLMLHAPSVRAPLDISVRTSMGSAKVYLPRSFRGPLRISTTMGEVKLSKDLKDAGMKLGDGGWFIGQWSQGEAEAKTWPGDEATVQTTFGDVFVGYEDHPKSGLCGLLQR</sequence>
<feature type="region of interest" description="Disordered" evidence="1">
    <location>
        <begin position="1"/>
        <end position="39"/>
    </location>
</feature>
<organism evidence="3 4">
    <name type="scientific">Mycena chlorophos</name>
    <name type="common">Agaric fungus</name>
    <name type="synonym">Agaricus chlorophos</name>
    <dbReference type="NCBI Taxonomy" id="658473"/>
    <lineage>
        <taxon>Eukaryota</taxon>
        <taxon>Fungi</taxon>
        <taxon>Dikarya</taxon>
        <taxon>Basidiomycota</taxon>
        <taxon>Agaricomycotina</taxon>
        <taxon>Agaricomycetes</taxon>
        <taxon>Agaricomycetidae</taxon>
        <taxon>Agaricales</taxon>
        <taxon>Marasmiineae</taxon>
        <taxon>Mycenaceae</taxon>
        <taxon>Mycena</taxon>
    </lineage>
</organism>
<name>A0ABQ0LDQ3_MYCCL</name>
<dbReference type="Proteomes" id="UP000815677">
    <property type="component" value="Unassembled WGS sequence"/>
</dbReference>